<dbReference type="OrthoDB" id="420076at2759"/>
<dbReference type="Pfam" id="PF00481">
    <property type="entry name" value="PP2C"/>
    <property type="match status" value="1"/>
</dbReference>
<dbReference type="SMART" id="SM00332">
    <property type="entry name" value="PP2Cc"/>
    <property type="match status" value="1"/>
</dbReference>
<name>A0A445CTX6_ARAHY</name>
<comment type="caution">
    <text evidence="2">The sequence shown here is derived from an EMBL/GenBank/DDBJ whole genome shotgun (WGS) entry which is preliminary data.</text>
</comment>
<dbReference type="STRING" id="3818.A0A445CTX6"/>
<dbReference type="PANTHER" id="PTHR47992">
    <property type="entry name" value="PROTEIN PHOSPHATASE"/>
    <property type="match status" value="1"/>
</dbReference>
<feature type="domain" description="PPM-type phosphatase" evidence="1">
    <location>
        <begin position="34"/>
        <end position="277"/>
    </location>
</feature>
<dbReference type="Gene3D" id="3.60.40.10">
    <property type="entry name" value="PPM-type phosphatase domain"/>
    <property type="match status" value="1"/>
</dbReference>
<dbReference type="InterPro" id="IPR001932">
    <property type="entry name" value="PPM-type_phosphatase-like_dom"/>
</dbReference>
<evidence type="ECO:0000313" key="2">
    <source>
        <dbReference type="EMBL" id="RYR54333.1"/>
    </source>
</evidence>
<dbReference type="InterPro" id="IPR015655">
    <property type="entry name" value="PP2C"/>
</dbReference>
<dbReference type="Proteomes" id="UP000289738">
    <property type="component" value="Chromosome A06"/>
</dbReference>
<organism evidence="2 3">
    <name type="scientific">Arachis hypogaea</name>
    <name type="common">Peanut</name>
    <dbReference type="NCBI Taxonomy" id="3818"/>
    <lineage>
        <taxon>Eukaryota</taxon>
        <taxon>Viridiplantae</taxon>
        <taxon>Streptophyta</taxon>
        <taxon>Embryophyta</taxon>
        <taxon>Tracheophyta</taxon>
        <taxon>Spermatophyta</taxon>
        <taxon>Magnoliopsida</taxon>
        <taxon>eudicotyledons</taxon>
        <taxon>Gunneridae</taxon>
        <taxon>Pentapetalae</taxon>
        <taxon>rosids</taxon>
        <taxon>fabids</taxon>
        <taxon>Fabales</taxon>
        <taxon>Fabaceae</taxon>
        <taxon>Papilionoideae</taxon>
        <taxon>50 kb inversion clade</taxon>
        <taxon>dalbergioids sensu lato</taxon>
        <taxon>Dalbergieae</taxon>
        <taxon>Pterocarpus clade</taxon>
        <taxon>Arachis</taxon>
    </lineage>
</organism>
<dbReference type="PROSITE" id="PS51746">
    <property type="entry name" value="PPM_2"/>
    <property type="match status" value="1"/>
</dbReference>
<dbReference type="InterPro" id="IPR036457">
    <property type="entry name" value="PPM-type-like_dom_sf"/>
</dbReference>
<proteinExistence type="predicted"/>
<sequence length="277" mass="31863">MFIRKLFNRVEDIFKERNDPLIWSRELERHFGGSYSYACMRARPGPQLEFSHVELGSRATFVGIYDGHNDNILRERIIDEEKMTQAVDAMENQIIALSREDITQKRKYGSTFVTNQVNDVDNHQDEPARFHFQRQHPEAHAFTADDSGVFLVKGKVKVTKSLGDAYLKYDDCAVQTPDLVRFHIPGPTSRPYLTAEVQSPTQTCRLLSKPAKFVIIASNGLWDFLSNEEATIIVQTHPKEGIARILIQEAQKVKARINRYAYINLRNNTNNQNEVHD</sequence>
<reference evidence="2 3" key="1">
    <citation type="submission" date="2019-01" db="EMBL/GenBank/DDBJ databases">
        <title>Sequencing of cultivated peanut Arachis hypogaea provides insights into genome evolution and oil improvement.</title>
        <authorList>
            <person name="Chen X."/>
        </authorList>
    </citation>
    <scope>NUCLEOTIDE SEQUENCE [LARGE SCALE GENOMIC DNA]</scope>
    <source>
        <strain evidence="3">cv. Fuhuasheng</strain>
        <tissue evidence="2">Leaves</tissue>
    </source>
</reference>
<keyword evidence="3" id="KW-1185">Reference proteome</keyword>
<dbReference type="EMBL" id="SDMP01000006">
    <property type="protein sequence ID" value="RYR54333.1"/>
    <property type="molecule type" value="Genomic_DNA"/>
</dbReference>
<evidence type="ECO:0000313" key="3">
    <source>
        <dbReference type="Proteomes" id="UP000289738"/>
    </source>
</evidence>
<accession>A0A445CTX6</accession>
<dbReference type="GO" id="GO:0004722">
    <property type="term" value="F:protein serine/threonine phosphatase activity"/>
    <property type="evidence" value="ECO:0007669"/>
    <property type="project" value="InterPro"/>
</dbReference>
<dbReference type="AlphaFoldDB" id="A0A445CTX6"/>
<gene>
    <name evidence="2" type="ORF">Ahy_A06g029590</name>
</gene>
<protein>
    <recommendedName>
        <fullName evidence="1">PPM-type phosphatase domain-containing protein</fullName>
    </recommendedName>
</protein>
<dbReference type="SUPFAM" id="SSF81606">
    <property type="entry name" value="PP2C-like"/>
    <property type="match status" value="1"/>
</dbReference>
<evidence type="ECO:0000259" key="1">
    <source>
        <dbReference type="PROSITE" id="PS51746"/>
    </source>
</evidence>